<keyword evidence="9" id="KW-0808">Transferase</keyword>
<comment type="caution">
    <text evidence="9">The sequence shown here is derived from an EMBL/GenBank/DDBJ whole genome shotgun (WGS) entry which is preliminary data.</text>
</comment>
<feature type="transmembrane region" description="Helical" evidence="7">
    <location>
        <begin position="166"/>
        <end position="185"/>
    </location>
</feature>
<evidence type="ECO:0000256" key="5">
    <source>
        <dbReference type="ARBA" id="ARBA00022989"/>
    </source>
</evidence>
<dbReference type="EMBL" id="JBHULL010000008">
    <property type="protein sequence ID" value="MFD2582803.1"/>
    <property type="molecule type" value="Genomic_DNA"/>
</dbReference>
<feature type="transmembrane region" description="Helical" evidence="7">
    <location>
        <begin position="92"/>
        <end position="112"/>
    </location>
</feature>
<dbReference type="Pfam" id="PF01757">
    <property type="entry name" value="Acyl_transf_3"/>
    <property type="match status" value="1"/>
</dbReference>
<comment type="similarity">
    <text evidence="2">Belongs to the acyltransferase 3 family.</text>
</comment>
<dbReference type="GO" id="GO:0016746">
    <property type="term" value="F:acyltransferase activity"/>
    <property type="evidence" value="ECO:0007669"/>
    <property type="project" value="UniProtKB-KW"/>
</dbReference>
<evidence type="ECO:0000313" key="9">
    <source>
        <dbReference type="EMBL" id="MFD2582803.1"/>
    </source>
</evidence>
<comment type="subcellular location">
    <subcellularLocation>
        <location evidence="1">Cell membrane</location>
        <topology evidence="1">Multi-pass membrane protein</topology>
    </subcellularLocation>
</comment>
<evidence type="ECO:0000256" key="2">
    <source>
        <dbReference type="ARBA" id="ARBA00007400"/>
    </source>
</evidence>
<evidence type="ECO:0000313" key="10">
    <source>
        <dbReference type="Proteomes" id="UP001597461"/>
    </source>
</evidence>
<evidence type="ECO:0000256" key="3">
    <source>
        <dbReference type="ARBA" id="ARBA00022475"/>
    </source>
</evidence>
<feature type="transmembrane region" description="Helical" evidence="7">
    <location>
        <begin position="227"/>
        <end position="247"/>
    </location>
</feature>
<dbReference type="InterPro" id="IPR002656">
    <property type="entry name" value="Acyl_transf_3_dom"/>
</dbReference>
<feature type="transmembrane region" description="Helical" evidence="7">
    <location>
        <begin position="289"/>
        <end position="310"/>
    </location>
</feature>
<dbReference type="RefSeq" id="WP_379078231.1">
    <property type="nucleotide sequence ID" value="NZ_JBHULL010000008.1"/>
</dbReference>
<evidence type="ECO:0000256" key="1">
    <source>
        <dbReference type="ARBA" id="ARBA00004651"/>
    </source>
</evidence>
<feature type="domain" description="Acyltransferase 3" evidence="8">
    <location>
        <begin position="14"/>
        <end position="346"/>
    </location>
</feature>
<keyword evidence="10" id="KW-1185">Reference proteome</keyword>
<dbReference type="PANTHER" id="PTHR40074">
    <property type="entry name" value="O-ACETYLTRANSFERASE WECH"/>
    <property type="match status" value="1"/>
</dbReference>
<keyword evidence="4 7" id="KW-0812">Transmembrane</keyword>
<keyword evidence="9" id="KW-0012">Acyltransferase</keyword>
<feature type="transmembrane region" description="Helical" evidence="7">
    <location>
        <begin position="191"/>
        <end position="207"/>
    </location>
</feature>
<reference evidence="10" key="1">
    <citation type="journal article" date="2019" name="Int. J. Syst. Evol. Microbiol.">
        <title>The Global Catalogue of Microorganisms (GCM) 10K type strain sequencing project: providing services to taxonomists for standard genome sequencing and annotation.</title>
        <authorList>
            <consortium name="The Broad Institute Genomics Platform"/>
            <consortium name="The Broad Institute Genome Sequencing Center for Infectious Disease"/>
            <person name="Wu L."/>
            <person name="Ma J."/>
        </authorList>
    </citation>
    <scope>NUCLEOTIDE SEQUENCE [LARGE SCALE GENOMIC DNA]</scope>
    <source>
        <strain evidence="10">KCTC 42866</strain>
    </source>
</reference>
<name>A0ABW5MKP7_9SPHI</name>
<keyword evidence="3" id="KW-1003">Cell membrane</keyword>
<feature type="transmembrane region" description="Helical" evidence="7">
    <location>
        <begin position="50"/>
        <end position="71"/>
    </location>
</feature>
<keyword evidence="6 7" id="KW-0472">Membrane</keyword>
<organism evidence="9 10">
    <name type="scientific">Pedobacter vanadiisoli</name>
    <dbReference type="NCBI Taxonomy" id="1761975"/>
    <lineage>
        <taxon>Bacteria</taxon>
        <taxon>Pseudomonadati</taxon>
        <taxon>Bacteroidota</taxon>
        <taxon>Sphingobacteriia</taxon>
        <taxon>Sphingobacteriales</taxon>
        <taxon>Sphingobacteriaceae</taxon>
        <taxon>Pedobacter</taxon>
    </lineage>
</organism>
<dbReference type="PANTHER" id="PTHR40074:SF2">
    <property type="entry name" value="O-ACETYLTRANSFERASE WECH"/>
    <property type="match status" value="1"/>
</dbReference>
<evidence type="ECO:0000256" key="4">
    <source>
        <dbReference type="ARBA" id="ARBA00022692"/>
    </source>
</evidence>
<feature type="transmembrane region" description="Helical" evidence="7">
    <location>
        <begin position="137"/>
        <end position="159"/>
    </location>
</feature>
<gene>
    <name evidence="9" type="ORF">ACFSR6_09905</name>
</gene>
<feature type="transmembrane region" description="Helical" evidence="7">
    <location>
        <begin position="21"/>
        <end position="38"/>
    </location>
</feature>
<keyword evidence="5 7" id="KW-1133">Transmembrane helix</keyword>
<feature type="transmembrane region" description="Helical" evidence="7">
    <location>
        <begin position="259"/>
        <end position="277"/>
    </location>
</feature>
<feature type="transmembrane region" description="Helical" evidence="7">
    <location>
        <begin position="322"/>
        <end position="347"/>
    </location>
</feature>
<sequence length="359" mass="41934">MSTSNINSSKINYDFIDSLRFISMFGIVMEHSSFFFGAKFNTLNEKIVQIFSLQVFKFGTIIFFLLAGFLIGDKFTKYSTKEYLQRRIQNTLKPWLFWVIILLVTNYLDVIVKNIKYGENPFLTISAQNVLLNIENIVFTTSFWFIPNFLICIAILLLFRKYLYSMKLGIALLLLSIFYSINLYIDLIPTSHTTALFGFIFYLWLGVQINKYYDQFKSFVGKISMSLIYILLMVAFSLASLESYYLLKLLPTDPFNTLRITNIIYSLLSFVFLYKLGSKIQIKRFNPSVLTFGIYLVHQILVFRLMPLIFRPLHISFENKSAYYFLGIQLMTFLIVYTGSILIVSVINKIPKARWLIGR</sequence>
<accession>A0ABW5MKP7</accession>
<dbReference type="Proteomes" id="UP001597461">
    <property type="component" value="Unassembled WGS sequence"/>
</dbReference>
<evidence type="ECO:0000256" key="6">
    <source>
        <dbReference type="ARBA" id="ARBA00023136"/>
    </source>
</evidence>
<evidence type="ECO:0000259" key="8">
    <source>
        <dbReference type="Pfam" id="PF01757"/>
    </source>
</evidence>
<evidence type="ECO:0000256" key="7">
    <source>
        <dbReference type="SAM" id="Phobius"/>
    </source>
</evidence>
<proteinExistence type="inferred from homology"/>
<protein>
    <submittedName>
        <fullName evidence="9">Acyltransferase family protein</fullName>
    </submittedName>
</protein>